<keyword evidence="5" id="KW-1185">Reference proteome</keyword>
<dbReference type="InterPro" id="IPR029476">
    <property type="entry name" value="DNase_NucA_NucB"/>
</dbReference>
<dbReference type="RefSeq" id="WP_121438209.1">
    <property type="nucleotide sequence ID" value="NZ_RBWU01000008.1"/>
</dbReference>
<feature type="chain" id="PRO_5039213218" evidence="2">
    <location>
        <begin position="22"/>
        <end position="489"/>
    </location>
</feature>
<organism evidence="4 5">
    <name type="scientific">Actinomadura pelletieri DSM 43383</name>
    <dbReference type="NCBI Taxonomy" id="1120940"/>
    <lineage>
        <taxon>Bacteria</taxon>
        <taxon>Bacillati</taxon>
        <taxon>Actinomycetota</taxon>
        <taxon>Actinomycetes</taxon>
        <taxon>Streptosporangiales</taxon>
        <taxon>Thermomonosporaceae</taxon>
        <taxon>Actinomadura</taxon>
    </lineage>
</organism>
<protein>
    <submittedName>
        <fullName evidence="4">Deoxyribonuclease NucA/NucB</fullName>
    </submittedName>
</protein>
<feature type="region of interest" description="Disordered" evidence="1">
    <location>
        <begin position="357"/>
        <end position="399"/>
    </location>
</feature>
<evidence type="ECO:0000313" key="5">
    <source>
        <dbReference type="Proteomes" id="UP000274601"/>
    </source>
</evidence>
<reference evidence="4 5" key="1">
    <citation type="submission" date="2018-10" db="EMBL/GenBank/DDBJ databases">
        <title>Genomic Encyclopedia of Archaeal and Bacterial Type Strains, Phase II (KMG-II): from individual species to whole genera.</title>
        <authorList>
            <person name="Goeker M."/>
        </authorList>
    </citation>
    <scope>NUCLEOTIDE SEQUENCE [LARGE SCALE GENOMIC DNA]</scope>
    <source>
        <strain evidence="4 5">DSM 43383</strain>
    </source>
</reference>
<dbReference type="OrthoDB" id="2751008at2"/>
<evidence type="ECO:0000259" key="3">
    <source>
        <dbReference type="Pfam" id="PF14040"/>
    </source>
</evidence>
<comment type="caution">
    <text evidence="4">The sequence shown here is derived from an EMBL/GenBank/DDBJ whole genome shotgun (WGS) entry which is preliminary data.</text>
</comment>
<name>A0A495QAD3_9ACTN</name>
<accession>A0A495QAD3</accession>
<dbReference type="EMBL" id="RBWU01000008">
    <property type="protein sequence ID" value="RKS68291.1"/>
    <property type="molecule type" value="Genomic_DNA"/>
</dbReference>
<dbReference type="Pfam" id="PF14040">
    <property type="entry name" value="DNase_NucA_NucB"/>
    <property type="match status" value="1"/>
</dbReference>
<evidence type="ECO:0000313" key="4">
    <source>
        <dbReference type="EMBL" id="RKS68291.1"/>
    </source>
</evidence>
<feature type="signal peptide" evidence="2">
    <location>
        <begin position="1"/>
        <end position="21"/>
    </location>
</feature>
<evidence type="ECO:0000256" key="1">
    <source>
        <dbReference type="SAM" id="MobiDB-lite"/>
    </source>
</evidence>
<dbReference type="Proteomes" id="UP000274601">
    <property type="component" value="Unassembled WGS sequence"/>
</dbReference>
<feature type="domain" description="Deoxyribonuclease NucA/NucB" evidence="3">
    <location>
        <begin position="367"/>
        <end position="459"/>
    </location>
</feature>
<sequence>MKFTMSLATAVACVTAVAAFAAPASASASDGDYAAYRTHFAKLANVQGGEAPTPSIAEMLARERTHTYGVDMSTVAQRDPRLPRAQSWRDECLKTKIEDTKVGEVKDRSHYCNHGRYFLSTLDTPDGKPGVVWFDWLVYGEGSVGGGSQRIIALHQELMNMRSDPDFPWPRHKVITASIGCDVQVPKGIDPNKACQGTWFATRTLSEWQSNPYANTKLWSDEKELADPKWEPQVGEEKVMMAAFQPKVTSIVPSLKPGPQAKVDPPPDIINTVSVNGYARFDSAKYLSTRQGAIFRGVVPHISYDPSKPRWKELAEHIRDACDKDGNKNTYPPTTQAKDIPGCDIDHLIHRVAQSKVGWPKPQPGANSRHKERYRANSNAKDRACNASTPQTSTPGAKQCDEFPFASTYEGAARSEFPTSEFAGLKGTGIGNQFSVRKINAQQNNWGGSDLSTWYSNDRILDWATGGSSSTSASGLMRDGFWVRIGSVD</sequence>
<keyword evidence="2" id="KW-0732">Signal</keyword>
<proteinExistence type="predicted"/>
<gene>
    <name evidence="4" type="ORF">BZB76_6552</name>
</gene>
<evidence type="ECO:0000256" key="2">
    <source>
        <dbReference type="SAM" id="SignalP"/>
    </source>
</evidence>
<feature type="compositionally biased region" description="Polar residues" evidence="1">
    <location>
        <begin position="386"/>
        <end position="396"/>
    </location>
</feature>
<dbReference type="AlphaFoldDB" id="A0A495QAD3"/>